<dbReference type="InterPro" id="IPR050881">
    <property type="entry name" value="LL-DAP_aminotransferase"/>
</dbReference>
<dbReference type="RefSeq" id="WP_097278316.1">
    <property type="nucleotide sequence ID" value="NZ_OCNJ01000002.1"/>
</dbReference>
<protein>
    <submittedName>
        <fullName evidence="5">Succinyldiaminopimelate transaminase</fullName>
    </submittedName>
</protein>
<reference evidence="5 6" key="1">
    <citation type="submission" date="2017-09" db="EMBL/GenBank/DDBJ databases">
        <authorList>
            <person name="Ehlers B."/>
            <person name="Leendertz F.H."/>
        </authorList>
    </citation>
    <scope>NUCLEOTIDE SEQUENCE [LARGE SCALE GENOMIC DNA]</scope>
    <source>
        <strain evidence="5 6">USBA 140</strain>
    </source>
</reference>
<dbReference type="Proteomes" id="UP000219621">
    <property type="component" value="Unassembled WGS sequence"/>
</dbReference>
<keyword evidence="2" id="KW-0032">Aminotransferase</keyword>
<dbReference type="GO" id="GO:0008483">
    <property type="term" value="F:transaminase activity"/>
    <property type="evidence" value="ECO:0007669"/>
    <property type="project" value="UniProtKB-KW"/>
</dbReference>
<evidence type="ECO:0000313" key="5">
    <source>
        <dbReference type="EMBL" id="SOD92738.1"/>
    </source>
</evidence>
<dbReference type="Gene3D" id="3.40.640.10">
    <property type="entry name" value="Type I PLP-dependent aspartate aminotransferase-like (Major domain)"/>
    <property type="match status" value="1"/>
</dbReference>
<proteinExistence type="predicted"/>
<dbReference type="EMBL" id="OCNJ01000002">
    <property type="protein sequence ID" value="SOD92738.1"/>
    <property type="molecule type" value="Genomic_DNA"/>
</dbReference>
<feature type="domain" description="Aminotransferase class I/classII large" evidence="4">
    <location>
        <begin position="37"/>
        <end position="393"/>
    </location>
</feature>
<dbReference type="AlphaFoldDB" id="A0A286GB79"/>
<gene>
    <name evidence="5" type="ORF">SAMN05421508_102585</name>
</gene>
<dbReference type="InterPro" id="IPR004839">
    <property type="entry name" value="Aminotransferase_I/II_large"/>
</dbReference>
<name>A0A286GB79_9PROT</name>
<dbReference type="InterPro" id="IPR015421">
    <property type="entry name" value="PyrdxlP-dep_Trfase_major"/>
</dbReference>
<evidence type="ECO:0000259" key="4">
    <source>
        <dbReference type="Pfam" id="PF00155"/>
    </source>
</evidence>
<dbReference type="InterPro" id="IPR015422">
    <property type="entry name" value="PyrdxlP-dep_Trfase_small"/>
</dbReference>
<evidence type="ECO:0000256" key="3">
    <source>
        <dbReference type="ARBA" id="ARBA00022679"/>
    </source>
</evidence>
<organism evidence="5 6">
    <name type="scientific">Caenispirillum bisanense</name>
    <dbReference type="NCBI Taxonomy" id="414052"/>
    <lineage>
        <taxon>Bacteria</taxon>
        <taxon>Pseudomonadati</taxon>
        <taxon>Pseudomonadota</taxon>
        <taxon>Alphaproteobacteria</taxon>
        <taxon>Rhodospirillales</taxon>
        <taxon>Novispirillaceae</taxon>
        <taxon>Caenispirillum</taxon>
    </lineage>
</organism>
<dbReference type="OrthoDB" id="9813612at2"/>
<dbReference type="GO" id="GO:0030170">
    <property type="term" value="F:pyridoxal phosphate binding"/>
    <property type="evidence" value="ECO:0007669"/>
    <property type="project" value="InterPro"/>
</dbReference>
<dbReference type="Pfam" id="PF00155">
    <property type="entry name" value="Aminotran_1_2"/>
    <property type="match status" value="1"/>
</dbReference>
<dbReference type="PANTHER" id="PTHR42832">
    <property type="entry name" value="AMINO ACID AMINOTRANSFERASE"/>
    <property type="match status" value="1"/>
</dbReference>
<evidence type="ECO:0000256" key="1">
    <source>
        <dbReference type="ARBA" id="ARBA00001933"/>
    </source>
</evidence>
<keyword evidence="3" id="KW-0808">Transferase</keyword>
<accession>A0A286GB79</accession>
<evidence type="ECO:0000256" key="2">
    <source>
        <dbReference type="ARBA" id="ARBA00022576"/>
    </source>
</evidence>
<dbReference type="PANTHER" id="PTHR42832:SF3">
    <property type="entry name" value="L-GLUTAMINE--4-(METHYLSULFANYL)-2-OXOBUTANOATE AMINOTRANSFERASE"/>
    <property type="match status" value="1"/>
</dbReference>
<dbReference type="Gene3D" id="3.90.1150.10">
    <property type="entry name" value="Aspartate Aminotransferase, domain 1"/>
    <property type="match status" value="1"/>
</dbReference>
<dbReference type="CDD" id="cd00609">
    <property type="entry name" value="AAT_like"/>
    <property type="match status" value="1"/>
</dbReference>
<dbReference type="SUPFAM" id="SSF53383">
    <property type="entry name" value="PLP-dependent transferases"/>
    <property type="match status" value="1"/>
</dbReference>
<dbReference type="InterPro" id="IPR015424">
    <property type="entry name" value="PyrdxlP-dep_Trfase"/>
</dbReference>
<comment type="cofactor">
    <cofactor evidence="1">
        <name>pyridoxal 5'-phosphate</name>
        <dbReference type="ChEBI" id="CHEBI:597326"/>
    </cofactor>
</comment>
<evidence type="ECO:0000313" key="6">
    <source>
        <dbReference type="Proteomes" id="UP000219621"/>
    </source>
</evidence>
<sequence length="397" mass="42540">MTFNQRLDLLTDYPFQRLAALLEDVTPPADGGLVMSIGEPQHAAPALIAETVAKTGGWNRYPPVAGTPELRASIAAWATRRFHLPDGMVDPGRNVLPVGGTREALYMIGQVAVPTVPGQRTPLVLMPNPFYQVYLASAVMNGAEPVMLPAEEATGFLPDVTALSRDVLDRAAMVFFCSPANPQGAVAPLETWKELVRLARAHDFLLVADECYSEIWRETPPPGVLEACRDLGGSLDNVVVFNSLSKRSSAAGMRSGAVIGDAAVLARFSRLRSYAAAATPVPLMAAAAALWDDEAHVADSRAKYQAKMAAADRILGPVLGRDRVAPEGGFFLWLDVGDGEAVTRRLWAEAGIKVLPGRYLTRDAPDGSNAGARYIRIALVHEPAVVEEALARIARTL</sequence>
<keyword evidence="6" id="KW-1185">Reference proteome</keyword>